<comment type="caution">
    <text evidence="1">The sequence shown here is derived from an EMBL/GenBank/DDBJ whole genome shotgun (WGS) entry which is preliminary data.</text>
</comment>
<accession>A0A821QZW4</accession>
<keyword evidence="2" id="KW-1185">Reference proteome</keyword>
<dbReference type="OrthoDB" id="6884465at2759"/>
<reference evidence="1" key="1">
    <citation type="submission" date="2021-02" db="EMBL/GenBank/DDBJ databases">
        <authorList>
            <person name="Steward A R."/>
        </authorList>
    </citation>
    <scope>NUCLEOTIDE SEQUENCE</scope>
</reference>
<proteinExistence type="predicted"/>
<dbReference type="AlphaFoldDB" id="A0A821QZW4"/>
<evidence type="ECO:0000313" key="1">
    <source>
        <dbReference type="EMBL" id="CAF4833325.1"/>
    </source>
</evidence>
<sequence>MNKPDTFTPKDLLDYVKSVVRVSTRDNRDSRSNYAWLRSRHLSVAEDNALDKYESMVKKLSPESCTAIAVKVDTLTEGTQMSSDDVIKMFEKLLEEQESIQLLQLVDKGEKKIPARLGKRRATIAFISY</sequence>
<protein>
    <submittedName>
        <fullName evidence="1">Uncharacterized protein</fullName>
    </submittedName>
</protein>
<evidence type="ECO:0000313" key="2">
    <source>
        <dbReference type="Proteomes" id="UP000663880"/>
    </source>
</evidence>
<dbReference type="Proteomes" id="UP000663880">
    <property type="component" value="Unassembled WGS sequence"/>
</dbReference>
<organism evidence="1 2">
    <name type="scientific">Pieris macdunnoughi</name>
    <dbReference type="NCBI Taxonomy" id="345717"/>
    <lineage>
        <taxon>Eukaryota</taxon>
        <taxon>Metazoa</taxon>
        <taxon>Ecdysozoa</taxon>
        <taxon>Arthropoda</taxon>
        <taxon>Hexapoda</taxon>
        <taxon>Insecta</taxon>
        <taxon>Pterygota</taxon>
        <taxon>Neoptera</taxon>
        <taxon>Endopterygota</taxon>
        <taxon>Lepidoptera</taxon>
        <taxon>Glossata</taxon>
        <taxon>Ditrysia</taxon>
        <taxon>Papilionoidea</taxon>
        <taxon>Pieridae</taxon>
        <taxon>Pierinae</taxon>
        <taxon>Pieris</taxon>
    </lineage>
</organism>
<gene>
    <name evidence="1" type="ORF">PMACD_LOCUS5512</name>
</gene>
<dbReference type="EMBL" id="CAJOBZ010000011">
    <property type="protein sequence ID" value="CAF4833325.1"/>
    <property type="molecule type" value="Genomic_DNA"/>
</dbReference>
<name>A0A821QZW4_9NEOP</name>